<evidence type="ECO:0000313" key="1">
    <source>
        <dbReference type="EMBL" id="MBA1144745.1"/>
    </source>
</evidence>
<dbReference type="EMBL" id="JACDTY010000027">
    <property type="protein sequence ID" value="MBA1144745.1"/>
    <property type="molecule type" value="Genomic_DNA"/>
</dbReference>
<dbReference type="RefSeq" id="WP_181061678.1">
    <property type="nucleotide sequence ID" value="NZ_JACDTY010000027.1"/>
</dbReference>
<comment type="caution">
    <text evidence="1">The sequence shown here is derived from an EMBL/GenBank/DDBJ whole genome shotgun (WGS) entry which is preliminary data.</text>
</comment>
<protein>
    <submittedName>
        <fullName evidence="1">Uncharacterized protein</fullName>
    </submittedName>
</protein>
<name>A0A838BE37_9HYPH</name>
<evidence type="ECO:0000313" key="2">
    <source>
        <dbReference type="Proteomes" id="UP000558284"/>
    </source>
</evidence>
<reference evidence="1 2" key="1">
    <citation type="submission" date="2020-07" db="EMBL/GenBank/DDBJ databases">
        <title>Definition of the novel symbiovar canariense within Mesorhizobium novociceri, a new species of genus Mesorhizobium nodulating Cicer canariense in the Caldera de Taburiente National Park (La Palma, Canary Islands).</title>
        <authorList>
            <person name="Leon-Barrios M."/>
            <person name="Perez-Yepez J."/>
            <person name="Flores-Felix J.D."/>
            <person name="Ramirez-Baena M.H."/>
            <person name="Pulido-Suarez L."/>
            <person name="Igual J.M."/>
            <person name="Velazquez E."/>
            <person name="Peix A."/>
        </authorList>
    </citation>
    <scope>NUCLEOTIDE SEQUENCE [LARGE SCALE GENOMIC DNA]</scope>
    <source>
        <strain evidence="1 2">CCANP35</strain>
    </source>
</reference>
<organism evidence="1 2">
    <name type="scientific">Mesorhizobium neociceri</name>
    <dbReference type="NCBI Taxonomy" id="1307853"/>
    <lineage>
        <taxon>Bacteria</taxon>
        <taxon>Pseudomonadati</taxon>
        <taxon>Pseudomonadota</taxon>
        <taxon>Alphaproteobacteria</taxon>
        <taxon>Hyphomicrobiales</taxon>
        <taxon>Phyllobacteriaceae</taxon>
        <taxon>Mesorhizobium</taxon>
    </lineage>
</organism>
<accession>A0A838BE37</accession>
<keyword evidence="2" id="KW-1185">Reference proteome</keyword>
<dbReference type="AlphaFoldDB" id="A0A838BE37"/>
<proteinExistence type="predicted"/>
<gene>
    <name evidence="1" type="ORF">H0241_31605</name>
</gene>
<dbReference type="Proteomes" id="UP000558284">
    <property type="component" value="Unassembled WGS sequence"/>
</dbReference>
<sequence length="58" mass="6477">MSRTGPPNLASQASLGVDREIASLLSAIEHEKVPDRLTQLAIELQNELIQKRRHETTN</sequence>